<organism evidence="1 2">
    <name type="scientific">Cryomyces minteri</name>
    <dbReference type="NCBI Taxonomy" id="331657"/>
    <lineage>
        <taxon>Eukaryota</taxon>
        <taxon>Fungi</taxon>
        <taxon>Dikarya</taxon>
        <taxon>Ascomycota</taxon>
        <taxon>Pezizomycotina</taxon>
        <taxon>Dothideomycetes</taxon>
        <taxon>Dothideomycetes incertae sedis</taxon>
        <taxon>Cryomyces</taxon>
    </lineage>
</organism>
<keyword evidence="2" id="KW-1185">Reference proteome</keyword>
<proteinExistence type="predicted"/>
<dbReference type="AlphaFoldDB" id="A0A4U0WBH1"/>
<name>A0A4U0WBH1_9PEZI</name>
<evidence type="ECO:0000313" key="2">
    <source>
        <dbReference type="Proteomes" id="UP000308768"/>
    </source>
</evidence>
<protein>
    <recommendedName>
        <fullName evidence="3">Glyoxalase domain-containing protein 4</fullName>
    </recommendedName>
</protein>
<dbReference type="EMBL" id="NAJN01002002">
    <property type="protein sequence ID" value="TKA59176.1"/>
    <property type="molecule type" value="Genomic_DNA"/>
</dbReference>
<dbReference type="SUPFAM" id="SSF54593">
    <property type="entry name" value="Glyoxalase/Bleomycin resistance protein/Dihydroxybiphenyl dioxygenase"/>
    <property type="match status" value="1"/>
</dbReference>
<sequence length="136" mass="14988">MTSALTCLQFALIDIKSAEDKVWFRGYGPDRYVYYARKGPKKFLGGTFQTENYQDLQRAAKLPGASSILELSDSPGGGSIVSLTDPEGFPVNVMYGQTPAEVGKPPEKLILNFEAEKPCLRTFQRFEPGPAAVHKQ</sequence>
<dbReference type="OrthoDB" id="3360610at2759"/>
<gene>
    <name evidence="1" type="ORF">B0A49_12194</name>
</gene>
<accession>A0A4U0WBH1</accession>
<evidence type="ECO:0000313" key="1">
    <source>
        <dbReference type="EMBL" id="TKA59176.1"/>
    </source>
</evidence>
<dbReference type="STRING" id="331657.A0A4U0WBH1"/>
<reference evidence="1 2" key="1">
    <citation type="submission" date="2017-03" db="EMBL/GenBank/DDBJ databases">
        <title>Genomes of endolithic fungi from Antarctica.</title>
        <authorList>
            <person name="Coleine C."/>
            <person name="Masonjones S."/>
            <person name="Stajich J.E."/>
        </authorList>
    </citation>
    <scope>NUCLEOTIDE SEQUENCE [LARGE SCALE GENOMIC DNA]</scope>
    <source>
        <strain evidence="1 2">CCFEE 5187</strain>
    </source>
</reference>
<dbReference type="InterPro" id="IPR029068">
    <property type="entry name" value="Glyas_Bleomycin-R_OHBP_Dase"/>
</dbReference>
<evidence type="ECO:0008006" key="3">
    <source>
        <dbReference type="Google" id="ProtNLM"/>
    </source>
</evidence>
<dbReference type="Proteomes" id="UP000308768">
    <property type="component" value="Unassembled WGS sequence"/>
</dbReference>
<comment type="caution">
    <text evidence="1">The sequence shown here is derived from an EMBL/GenBank/DDBJ whole genome shotgun (WGS) entry which is preliminary data.</text>
</comment>